<feature type="transmembrane region" description="Helical" evidence="1">
    <location>
        <begin position="127"/>
        <end position="149"/>
    </location>
</feature>
<dbReference type="Proteomes" id="UP000754644">
    <property type="component" value="Unassembled WGS sequence"/>
</dbReference>
<dbReference type="AlphaFoldDB" id="A0A972W024"/>
<accession>A0A972W024</accession>
<name>A0A972W024_9GAMM</name>
<dbReference type="EMBL" id="JABMOJ010000532">
    <property type="protein sequence ID" value="NQV66519.1"/>
    <property type="molecule type" value="Genomic_DNA"/>
</dbReference>
<keyword evidence="1" id="KW-1133">Transmembrane helix</keyword>
<reference evidence="2" key="1">
    <citation type="submission" date="2020-05" db="EMBL/GenBank/DDBJ databases">
        <title>Sulfur intermediates as new biogeochemical hubs in an aquatic model microbial ecosystem.</title>
        <authorList>
            <person name="Vigneron A."/>
        </authorList>
    </citation>
    <scope>NUCLEOTIDE SEQUENCE</scope>
    <source>
        <strain evidence="2">Bin.250</strain>
    </source>
</reference>
<feature type="transmembrane region" description="Helical" evidence="1">
    <location>
        <begin position="155"/>
        <end position="175"/>
    </location>
</feature>
<evidence type="ECO:0000256" key="1">
    <source>
        <dbReference type="SAM" id="Phobius"/>
    </source>
</evidence>
<feature type="transmembrane region" description="Helical" evidence="1">
    <location>
        <begin position="5"/>
        <end position="23"/>
    </location>
</feature>
<organism evidence="2 3">
    <name type="scientific">SAR86 cluster bacterium</name>
    <dbReference type="NCBI Taxonomy" id="2030880"/>
    <lineage>
        <taxon>Bacteria</taxon>
        <taxon>Pseudomonadati</taxon>
        <taxon>Pseudomonadota</taxon>
        <taxon>Gammaproteobacteria</taxon>
        <taxon>SAR86 cluster</taxon>
    </lineage>
</organism>
<protein>
    <submittedName>
        <fullName evidence="2">Uncharacterized protein</fullName>
    </submittedName>
</protein>
<comment type="caution">
    <text evidence="2">The sequence shown here is derived from an EMBL/GenBank/DDBJ whole genome shotgun (WGS) entry which is preliminary data.</text>
</comment>
<keyword evidence="1" id="KW-0472">Membrane</keyword>
<gene>
    <name evidence="2" type="ORF">HQ497_14250</name>
</gene>
<proteinExistence type="predicted"/>
<keyword evidence="1" id="KW-0812">Transmembrane</keyword>
<evidence type="ECO:0000313" key="2">
    <source>
        <dbReference type="EMBL" id="NQV66519.1"/>
    </source>
</evidence>
<feature type="transmembrane region" description="Helical" evidence="1">
    <location>
        <begin position="94"/>
        <end position="115"/>
    </location>
</feature>
<sequence>MNRTVVGVITTTLVIFIYGFLFWEVNTLPYDALQQTSDDVAAQAMLKSHFPSSGSYYIPGRQNSETDLIKLTEQGPVGFVHIDIDGKPAFDPAVMVRGLVLNLLFVCLLAGLFKITRATEFRDFARTSLVAGAAAVLLIDGGNIVWWSAPINWQIWLSIYHFTSFVIAGHLLGIFMKTKASTIG</sequence>
<evidence type="ECO:0000313" key="3">
    <source>
        <dbReference type="Proteomes" id="UP000754644"/>
    </source>
</evidence>